<dbReference type="EMBL" id="FNPG01000024">
    <property type="protein sequence ID" value="SDY60563.1"/>
    <property type="molecule type" value="Genomic_DNA"/>
</dbReference>
<organism evidence="2 3">
    <name type="scientific">Lachnobacterium bovis DSM 14045</name>
    <dbReference type="NCBI Taxonomy" id="1122142"/>
    <lineage>
        <taxon>Bacteria</taxon>
        <taxon>Bacillati</taxon>
        <taxon>Bacillota</taxon>
        <taxon>Clostridia</taxon>
        <taxon>Lachnospirales</taxon>
        <taxon>Lachnospiraceae</taxon>
        <taxon>Lachnobacterium</taxon>
    </lineage>
</organism>
<evidence type="ECO:0000313" key="2">
    <source>
        <dbReference type="EMBL" id="SDY60563.1"/>
    </source>
</evidence>
<dbReference type="Proteomes" id="UP000183918">
    <property type="component" value="Unassembled WGS sequence"/>
</dbReference>
<reference evidence="2 3" key="1">
    <citation type="submission" date="2016-10" db="EMBL/GenBank/DDBJ databases">
        <authorList>
            <person name="de Groot N.N."/>
        </authorList>
    </citation>
    <scope>NUCLEOTIDE SEQUENCE [LARGE SCALE GENOMIC DNA]</scope>
    <source>
        <strain evidence="2 3">DSM 14045</strain>
    </source>
</reference>
<keyword evidence="2" id="KW-0540">Nuclease</keyword>
<proteinExistence type="predicted"/>
<dbReference type="InterPro" id="IPR003615">
    <property type="entry name" value="HNH_nuc"/>
</dbReference>
<feature type="domain" description="HNH nuclease" evidence="1">
    <location>
        <begin position="238"/>
        <end position="284"/>
    </location>
</feature>
<evidence type="ECO:0000313" key="3">
    <source>
        <dbReference type="Proteomes" id="UP000183918"/>
    </source>
</evidence>
<keyword evidence="2" id="KW-0255">Endonuclease</keyword>
<evidence type="ECO:0000259" key="1">
    <source>
        <dbReference type="Pfam" id="PF13395"/>
    </source>
</evidence>
<dbReference type="STRING" id="1122142.SAMN02910414_01935"/>
<dbReference type="RefSeq" id="WP_200795894.1">
    <property type="nucleotide sequence ID" value="NZ_FNPG01000024.1"/>
</dbReference>
<dbReference type="Gene3D" id="1.10.30.50">
    <property type="match status" value="1"/>
</dbReference>
<dbReference type="GO" id="GO:0004519">
    <property type="term" value="F:endonuclease activity"/>
    <property type="evidence" value="ECO:0007669"/>
    <property type="project" value="UniProtKB-KW"/>
</dbReference>
<dbReference type="AlphaFoldDB" id="A0A1H3L804"/>
<gene>
    <name evidence="2" type="ORF">SAMN02910414_01935</name>
</gene>
<name>A0A1H3L804_9FIRM</name>
<dbReference type="Pfam" id="PF13395">
    <property type="entry name" value="HNH_4"/>
    <property type="match status" value="1"/>
</dbReference>
<keyword evidence="2" id="KW-0378">Hydrolase</keyword>
<keyword evidence="3" id="KW-1185">Reference proteome</keyword>
<protein>
    <submittedName>
        <fullName evidence="2">HNH endonuclease</fullName>
    </submittedName>
</protein>
<accession>A0A1H3L804</accession>
<sequence length="370" mass="44008">MQLPYSEELNIEYLGRLFDNTSECYKFFWFKAIVAKVTEGKQEISYEELVDEMIADAWYMVTEYHLNLGPKDTLEAVVNLIKQKYSELKSCEKKTAILDLLKNTQDREINSKKRTLTYNVPYRLQSPFMPSMKGKEWNVSESNLIAKINQEQRLMYYFTALNGLSTSIIVNDDWASYINKNQEIIRGWLEYNMILYIQKRNPSVPGIADKLYPPQERKLEKVKKYWKLIIELQPVREIYGNEILTKKDISIDHFVPWSYVAHDEMWNLNPTTKSINSSKSNNLPDWEIYFERLAKQEYQSYQLMWKYDQVHKEFEKCAKEHINSDDIKYRVYRKGLEYNEFAGQLASIILPVYQSAQNCGFGSWQYQKEE</sequence>